<gene>
    <name evidence="5" type="primary">Lrrc63</name>
</gene>
<dbReference type="InterPro" id="IPR032675">
    <property type="entry name" value="LRR_dom_sf"/>
</dbReference>
<reference evidence="5" key="1">
    <citation type="submission" date="2025-08" db="UniProtKB">
        <authorList>
            <consortium name="Ensembl"/>
        </authorList>
    </citation>
    <scope>IDENTIFICATION</scope>
</reference>
<proteinExistence type="predicted"/>
<evidence type="ECO:0000256" key="3">
    <source>
        <dbReference type="SAM" id="MobiDB-lite"/>
    </source>
</evidence>
<dbReference type="Proteomes" id="UP000694381">
    <property type="component" value="Unassembled WGS sequence"/>
</dbReference>
<dbReference type="GO" id="GO:0005737">
    <property type="term" value="C:cytoplasm"/>
    <property type="evidence" value="ECO:0007669"/>
    <property type="project" value="TreeGrafter"/>
</dbReference>
<dbReference type="Ensembl" id="ENSNGAT00000026297.1">
    <property type="protein sequence ID" value="ENSNGAP00000020626.1"/>
    <property type="gene ID" value="ENSNGAG00000020059.1"/>
</dbReference>
<keyword evidence="1" id="KW-0433">Leucine-rich repeat</keyword>
<accession>A0A8C6RNH1</accession>
<reference evidence="5" key="2">
    <citation type="submission" date="2025-09" db="UniProtKB">
        <authorList>
            <consortium name="Ensembl"/>
        </authorList>
    </citation>
    <scope>IDENTIFICATION</scope>
</reference>
<evidence type="ECO:0000256" key="2">
    <source>
        <dbReference type="ARBA" id="ARBA00022737"/>
    </source>
</evidence>
<dbReference type="GeneTree" id="ENSGT00710000106860"/>
<sequence length="617" mass="70191">MKKSDHHSLKPQQHRLLLRRPLPPKLPKLPLYKKKVHTGIYLKAREPPKLNQEEISRLNRPIAQKLKQSVSQSRRPISIQSVFLDHNVPERVFSVLSRGHTAHHVDSTIPHSAASSMFIPSCQSASSRVFRKKLSQIRKSKKSKEKGPKGENVFTGKRFGNIFSLSSQFIQPAPSSYSRIIASKYPTASPESHPLPKTPDYTQEGPYLPRDVSGTLISPIPSSTSTVREARWSERPIYNFASLSKVVLNIAKLPEIRSLPTPVLPRKPQRQTALAAKSIGSNRCTRVATISEPRESHATLIRMRRLDPDAHVLRGEGFKTVAATHYETITAMTSLAIIICQIYGRNALSLKGFFLLQCPDLTSVALQLIYLNLSFNHLTQFPTEIFCLKNLQILKLRNNPIKEIPSEIEQLKCLRNFCIAFNLIRDLPVGLFCLPCLEELDISYNEIYVIPNEIQKLRSLDKLNIDGNYMTSFPPGILKLNLTKLQFDNTFTNHNFWAENCLNSPQRLPQLCSLFIVKNNLHKIQAMVPKIFQKFLKSTSRCDWCHGPKFGDGLRIIRSCDMFGATQIPIMFYVCSSSCYLEIRESGFVLEGFPSRRIILNKDWVKEKKASEVSFYL</sequence>
<evidence type="ECO:0000313" key="6">
    <source>
        <dbReference type="Proteomes" id="UP000694381"/>
    </source>
</evidence>
<dbReference type="Pfam" id="PF23598">
    <property type="entry name" value="LRR_14"/>
    <property type="match status" value="1"/>
</dbReference>
<evidence type="ECO:0000313" key="5">
    <source>
        <dbReference type="Ensembl" id="ENSNGAP00000020626.1"/>
    </source>
</evidence>
<dbReference type="SMART" id="SM00369">
    <property type="entry name" value="LRR_TYP"/>
    <property type="match status" value="4"/>
</dbReference>
<keyword evidence="2" id="KW-0677">Repeat</keyword>
<dbReference type="Gene3D" id="3.80.10.10">
    <property type="entry name" value="Ribonuclease Inhibitor"/>
    <property type="match status" value="1"/>
</dbReference>
<dbReference type="InterPro" id="IPR050216">
    <property type="entry name" value="LRR_domain-containing"/>
</dbReference>
<dbReference type="PANTHER" id="PTHR48051">
    <property type="match status" value="1"/>
</dbReference>
<feature type="region of interest" description="Disordered" evidence="3">
    <location>
        <begin position="1"/>
        <end position="23"/>
    </location>
</feature>
<organism evidence="5 6">
    <name type="scientific">Nannospalax galili</name>
    <name type="common">Northern Israeli blind subterranean mole rat</name>
    <name type="synonym">Spalax galili</name>
    <dbReference type="NCBI Taxonomy" id="1026970"/>
    <lineage>
        <taxon>Eukaryota</taxon>
        <taxon>Metazoa</taxon>
        <taxon>Chordata</taxon>
        <taxon>Craniata</taxon>
        <taxon>Vertebrata</taxon>
        <taxon>Euteleostomi</taxon>
        <taxon>Mammalia</taxon>
        <taxon>Eutheria</taxon>
        <taxon>Euarchontoglires</taxon>
        <taxon>Glires</taxon>
        <taxon>Rodentia</taxon>
        <taxon>Myomorpha</taxon>
        <taxon>Muroidea</taxon>
        <taxon>Spalacidae</taxon>
        <taxon>Spalacinae</taxon>
        <taxon>Nannospalax</taxon>
    </lineage>
</organism>
<keyword evidence="6" id="KW-1185">Reference proteome</keyword>
<protein>
    <submittedName>
        <fullName evidence="5">Leucine rich repeat containing 63</fullName>
    </submittedName>
</protein>
<name>A0A8C6RNH1_NANGA</name>
<dbReference type="AlphaFoldDB" id="A0A8C6RNH1"/>
<dbReference type="PROSITE" id="PS51450">
    <property type="entry name" value="LRR"/>
    <property type="match status" value="3"/>
</dbReference>
<dbReference type="InterPro" id="IPR003591">
    <property type="entry name" value="Leu-rich_rpt_typical-subtyp"/>
</dbReference>
<dbReference type="InterPro" id="IPR055414">
    <property type="entry name" value="LRR_R13L4/SHOC2-like"/>
</dbReference>
<feature type="domain" description="Disease resistance R13L4/SHOC-2-like LRR" evidence="4">
    <location>
        <begin position="366"/>
        <end position="442"/>
    </location>
</feature>
<dbReference type="SUPFAM" id="SSF52058">
    <property type="entry name" value="L domain-like"/>
    <property type="match status" value="1"/>
</dbReference>
<dbReference type="InterPro" id="IPR001611">
    <property type="entry name" value="Leu-rich_rpt"/>
</dbReference>
<evidence type="ECO:0000259" key="4">
    <source>
        <dbReference type="Pfam" id="PF23598"/>
    </source>
</evidence>
<dbReference type="OMA" id="YWHIPET"/>
<dbReference type="PANTHER" id="PTHR48051:SF62">
    <property type="entry name" value="LEUCINE-RICH REPEAT-CONTAINING PROTEIN 57"/>
    <property type="match status" value="1"/>
</dbReference>
<evidence type="ECO:0000256" key="1">
    <source>
        <dbReference type="ARBA" id="ARBA00022614"/>
    </source>
</evidence>